<proteinExistence type="predicted"/>
<name>A0ABV5WVX6_9LACO</name>
<dbReference type="Proteomes" id="UP001589691">
    <property type="component" value="Unassembled WGS sequence"/>
</dbReference>
<evidence type="ECO:0000313" key="2">
    <source>
        <dbReference type="Proteomes" id="UP001589691"/>
    </source>
</evidence>
<dbReference type="RefSeq" id="WP_137642737.1">
    <property type="nucleotide sequence ID" value="NZ_BJEA01000010.1"/>
</dbReference>
<protein>
    <submittedName>
        <fullName evidence="1">Uncharacterized protein</fullName>
    </submittedName>
</protein>
<gene>
    <name evidence="1" type="ORF">ACFFLI_10610</name>
</gene>
<organism evidence="1 2">
    <name type="scientific">Lactiplantibacillus modestisalitolerans</name>
    <dbReference type="NCBI Taxonomy" id="1457219"/>
    <lineage>
        <taxon>Bacteria</taxon>
        <taxon>Bacillati</taxon>
        <taxon>Bacillota</taxon>
        <taxon>Bacilli</taxon>
        <taxon>Lactobacillales</taxon>
        <taxon>Lactobacillaceae</taxon>
        <taxon>Lactiplantibacillus</taxon>
    </lineage>
</organism>
<accession>A0ABV5WVX6</accession>
<comment type="caution">
    <text evidence="1">The sequence shown here is derived from an EMBL/GenBank/DDBJ whole genome shotgun (WGS) entry which is preliminary data.</text>
</comment>
<evidence type="ECO:0000313" key="1">
    <source>
        <dbReference type="EMBL" id="MFB9770312.1"/>
    </source>
</evidence>
<keyword evidence="2" id="KW-1185">Reference proteome</keyword>
<reference evidence="1 2" key="1">
    <citation type="submission" date="2024-09" db="EMBL/GenBank/DDBJ databases">
        <authorList>
            <person name="Sun Q."/>
            <person name="Mori K."/>
        </authorList>
    </citation>
    <scope>NUCLEOTIDE SEQUENCE [LARGE SCALE GENOMIC DNA]</scope>
    <source>
        <strain evidence="1 2">TBRC 4576</strain>
    </source>
</reference>
<dbReference type="EMBL" id="JBHLZY010000025">
    <property type="protein sequence ID" value="MFB9770312.1"/>
    <property type="molecule type" value="Genomic_DNA"/>
</dbReference>
<sequence length="123" mass="13097">MPTVLSPEMKSTGETIGLGPNFEAAWQAVMPDSYQLPTKPVELLTDAATWQHPAVQAVLKAAKVPATILSADQPLADHTYVGFTLTDKANSPLVTTVLAHGWPLVTALDTLRAWVAALVPVQN</sequence>